<feature type="active site" evidence="5">
    <location>
        <position position="291"/>
    </location>
</feature>
<dbReference type="PANTHER" id="PTHR47966">
    <property type="entry name" value="BETA-SITE APP-CLEAVING ENZYME, ISOFORM A-RELATED"/>
    <property type="match status" value="1"/>
</dbReference>
<evidence type="ECO:0000256" key="7">
    <source>
        <dbReference type="SAM" id="SignalP"/>
    </source>
</evidence>
<feature type="active site" evidence="5">
    <location>
        <position position="100"/>
    </location>
</feature>
<dbReference type="GO" id="GO:0005764">
    <property type="term" value="C:lysosome"/>
    <property type="evidence" value="ECO:0007669"/>
    <property type="project" value="TreeGrafter"/>
</dbReference>
<dbReference type="SUPFAM" id="SSF50630">
    <property type="entry name" value="Acid proteases"/>
    <property type="match status" value="1"/>
</dbReference>
<gene>
    <name evidence="9" type="ORF">CINCED_3A013627</name>
</gene>
<reference evidence="9 10" key="1">
    <citation type="submission" date="2019-08" db="EMBL/GenBank/DDBJ databases">
        <authorList>
            <person name="Alioto T."/>
            <person name="Alioto T."/>
            <person name="Gomez Garrido J."/>
        </authorList>
    </citation>
    <scope>NUCLEOTIDE SEQUENCE [LARGE SCALE GENOMIC DNA]</scope>
</reference>
<dbReference type="EMBL" id="CABPRJ010000014">
    <property type="protein sequence ID" value="VVC25517.1"/>
    <property type="molecule type" value="Genomic_DNA"/>
</dbReference>
<keyword evidence="4" id="KW-0378">Hydrolase</keyword>
<comment type="similarity">
    <text evidence="1">Belongs to the peptidase A1 family.</text>
</comment>
<evidence type="ECO:0000256" key="6">
    <source>
        <dbReference type="PIRSR" id="PIRSR601461-2"/>
    </source>
</evidence>
<evidence type="ECO:0000256" key="1">
    <source>
        <dbReference type="ARBA" id="ARBA00007447"/>
    </source>
</evidence>
<dbReference type="InterPro" id="IPR021109">
    <property type="entry name" value="Peptidase_aspartic_dom_sf"/>
</dbReference>
<dbReference type="FunFam" id="2.40.70.10:FF:000115">
    <property type="entry name" value="Lysosomal aspartic protease"/>
    <property type="match status" value="1"/>
</dbReference>
<name>A0A5E4M6I5_9HEMI</name>
<sequence length="408" mass="46279">MMIYYHRLMFFAGLCVSLCLIICTTVWAANDEKIYSMSLTRQQSQLEMLIKDPNYKNKLKQIEKRRPKNENVTLFKYLDTEYYAVVDVGKPAQKFKVIFDTTRGDMWIPSKLCSKIMYPICGKKNLYDASISSTHKTIDPPRPFDVAGLVGTLTCDTVRLAHLNVSDLIFAEVREIPNITDYDTMYADGVIGLGYNSLSKTTDEPFFYKLLAQKKIEKPIFSFFLNRDVTTNKGGSIFLGGVSKKHMKTDMVYVPVIEKSYWTIKLDQFSIHMNKTYSKTFCNPSCKVILDTSTNKIGVPPEQVVEINSLIGAVEYKYNRYAVNCSQVQKLPTITLRIGSHDFDIHGRHYIQKMETKFGELICLSAFCKSGVTGVWTLGGAFLSSVYTAFDLGNNLVGFSSLINTNPR</sequence>
<evidence type="ECO:0000256" key="5">
    <source>
        <dbReference type="PIRSR" id="PIRSR601461-1"/>
    </source>
</evidence>
<feature type="disulfide bond" evidence="6">
    <location>
        <begin position="113"/>
        <end position="121"/>
    </location>
</feature>
<keyword evidence="6" id="KW-1015">Disulfide bond</keyword>
<feature type="disulfide bond" evidence="6">
    <location>
        <begin position="282"/>
        <end position="286"/>
    </location>
</feature>
<dbReference type="PRINTS" id="PR00792">
    <property type="entry name" value="PEPSIN"/>
</dbReference>
<proteinExistence type="inferred from homology"/>
<protein>
    <submittedName>
        <fullName evidence="9">Peptidase family A1 domain,Aspartic peptidase A1 family,Aspartic peptidase domain</fullName>
    </submittedName>
</protein>
<dbReference type="GO" id="GO:0004190">
    <property type="term" value="F:aspartic-type endopeptidase activity"/>
    <property type="evidence" value="ECO:0007669"/>
    <property type="project" value="UniProtKB-KW"/>
</dbReference>
<dbReference type="InterPro" id="IPR001461">
    <property type="entry name" value="Aspartic_peptidase_A1"/>
</dbReference>
<dbReference type="Gene3D" id="2.40.70.10">
    <property type="entry name" value="Acid Proteases"/>
    <property type="match status" value="2"/>
</dbReference>
<dbReference type="Pfam" id="PF00026">
    <property type="entry name" value="Asp"/>
    <property type="match status" value="1"/>
</dbReference>
<keyword evidence="7" id="KW-0732">Signal</keyword>
<evidence type="ECO:0000256" key="3">
    <source>
        <dbReference type="ARBA" id="ARBA00022750"/>
    </source>
</evidence>
<evidence type="ECO:0000256" key="4">
    <source>
        <dbReference type="ARBA" id="ARBA00022801"/>
    </source>
</evidence>
<dbReference type="OrthoDB" id="6614841at2759"/>
<organism evidence="9 10">
    <name type="scientific">Cinara cedri</name>
    <dbReference type="NCBI Taxonomy" id="506608"/>
    <lineage>
        <taxon>Eukaryota</taxon>
        <taxon>Metazoa</taxon>
        <taxon>Ecdysozoa</taxon>
        <taxon>Arthropoda</taxon>
        <taxon>Hexapoda</taxon>
        <taxon>Insecta</taxon>
        <taxon>Pterygota</taxon>
        <taxon>Neoptera</taxon>
        <taxon>Paraneoptera</taxon>
        <taxon>Hemiptera</taxon>
        <taxon>Sternorrhyncha</taxon>
        <taxon>Aphidomorpha</taxon>
        <taxon>Aphidoidea</taxon>
        <taxon>Aphididae</taxon>
        <taxon>Lachninae</taxon>
        <taxon>Cinara</taxon>
    </lineage>
</organism>
<accession>A0A5E4M6I5</accession>
<feature type="chain" id="PRO_5022970612" evidence="7">
    <location>
        <begin position="29"/>
        <end position="408"/>
    </location>
</feature>
<evidence type="ECO:0000313" key="10">
    <source>
        <dbReference type="Proteomes" id="UP000325440"/>
    </source>
</evidence>
<dbReference type="PROSITE" id="PS51767">
    <property type="entry name" value="PEPTIDASE_A1"/>
    <property type="match status" value="1"/>
</dbReference>
<dbReference type="GO" id="GO:0006508">
    <property type="term" value="P:proteolysis"/>
    <property type="evidence" value="ECO:0007669"/>
    <property type="project" value="UniProtKB-KW"/>
</dbReference>
<dbReference type="AlphaFoldDB" id="A0A5E4M6I5"/>
<keyword evidence="10" id="KW-1185">Reference proteome</keyword>
<feature type="signal peptide" evidence="7">
    <location>
        <begin position="1"/>
        <end position="28"/>
    </location>
</feature>
<keyword evidence="2" id="KW-0645">Protease</keyword>
<dbReference type="PANTHER" id="PTHR47966:SF51">
    <property type="entry name" value="BETA-SITE APP-CLEAVING ENZYME, ISOFORM A-RELATED"/>
    <property type="match status" value="1"/>
</dbReference>
<evidence type="ECO:0000259" key="8">
    <source>
        <dbReference type="PROSITE" id="PS51767"/>
    </source>
</evidence>
<dbReference type="Proteomes" id="UP000325440">
    <property type="component" value="Unassembled WGS sequence"/>
</dbReference>
<keyword evidence="3" id="KW-0064">Aspartyl protease</keyword>
<dbReference type="InterPro" id="IPR033121">
    <property type="entry name" value="PEPTIDASE_A1"/>
</dbReference>
<feature type="disulfide bond" evidence="6">
    <location>
        <begin position="325"/>
        <end position="363"/>
    </location>
</feature>
<feature type="domain" description="Peptidase A1" evidence="8">
    <location>
        <begin position="82"/>
        <end position="400"/>
    </location>
</feature>
<evidence type="ECO:0000313" key="9">
    <source>
        <dbReference type="EMBL" id="VVC25517.1"/>
    </source>
</evidence>
<evidence type="ECO:0000256" key="2">
    <source>
        <dbReference type="ARBA" id="ARBA00022670"/>
    </source>
</evidence>